<accession>E4YZ80</accession>
<feature type="region of interest" description="Disordered" evidence="1">
    <location>
        <begin position="49"/>
        <end position="191"/>
    </location>
</feature>
<gene>
    <name evidence="2" type="ORF">GSOID_T00022791001</name>
</gene>
<sequence length="329" mass="37258">MKTRPRNSVRLVGFWPPRAVEQYLSSKPPCSYSSVAADCSPKCSPCQSPVISTPSTIGSIRRSITPDYSSRSSSRSSRSSFSSRGRSYSRSSSYSRGRSYSSSSSSRSRSYSSGSSRSSMSSSRSRSRSRSNSSRRSNSYSRRSRSRSHSSSRSRSRSSSSSARSRSRSRSYSRSRSRTRSRYRTRSRSDPISDRFSAKYFQAIPDRRAAPRGTRITVATENEDASGRSRLDLNLFSYRLFKAKDQSKTKNTSYSQNSKSVFPKYPCLRHAISRLVLLLSFLTLQKSLESSSTYQLSCWLCYFVQFVTKPVKMCALEKFNKISIHFILI</sequence>
<evidence type="ECO:0000256" key="1">
    <source>
        <dbReference type="SAM" id="MobiDB-lite"/>
    </source>
</evidence>
<feature type="compositionally biased region" description="Polar residues" evidence="1">
    <location>
        <begin position="49"/>
        <end position="58"/>
    </location>
</feature>
<feature type="compositionally biased region" description="Basic residues" evidence="1">
    <location>
        <begin position="165"/>
        <end position="186"/>
    </location>
</feature>
<feature type="compositionally biased region" description="Basic residues" evidence="1">
    <location>
        <begin position="142"/>
        <end position="156"/>
    </location>
</feature>
<dbReference type="AlphaFoldDB" id="E4YZ80"/>
<evidence type="ECO:0000313" key="2">
    <source>
        <dbReference type="EMBL" id="CBY40758.1"/>
    </source>
</evidence>
<dbReference type="Proteomes" id="UP000011014">
    <property type="component" value="Unassembled WGS sequence"/>
</dbReference>
<reference evidence="2" key="1">
    <citation type="journal article" date="2010" name="Science">
        <title>Plasticity of animal genome architecture unmasked by rapid evolution of a pelagic tunicate.</title>
        <authorList>
            <person name="Denoeud F."/>
            <person name="Henriet S."/>
            <person name="Mungpakdee S."/>
            <person name="Aury J.M."/>
            <person name="Da Silva C."/>
            <person name="Brinkmann H."/>
            <person name="Mikhaleva J."/>
            <person name="Olsen L.C."/>
            <person name="Jubin C."/>
            <person name="Canestro C."/>
            <person name="Bouquet J.M."/>
            <person name="Danks G."/>
            <person name="Poulain J."/>
            <person name="Campsteijn C."/>
            <person name="Adamski M."/>
            <person name="Cross I."/>
            <person name="Yadetie F."/>
            <person name="Muffato M."/>
            <person name="Louis A."/>
            <person name="Butcher S."/>
            <person name="Tsagkogeorga G."/>
            <person name="Konrad A."/>
            <person name="Singh S."/>
            <person name="Jensen M.F."/>
            <person name="Cong E.H."/>
            <person name="Eikeseth-Otteraa H."/>
            <person name="Noel B."/>
            <person name="Anthouard V."/>
            <person name="Porcel B.M."/>
            <person name="Kachouri-Lafond R."/>
            <person name="Nishino A."/>
            <person name="Ugolini M."/>
            <person name="Chourrout P."/>
            <person name="Nishida H."/>
            <person name="Aasland R."/>
            <person name="Huzurbazar S."/>
            <person name="Westhof E."/>
            <person name="Delsuc F."/>
            <person name="Lehrach H."/>
            <person name="Reinhardt R."/>
            <person name="Weissenbach J."/>
            <person name="Roy S.W."/>
            <person name="Artiguenave F."/>
            <person name="Postlethwait J.H."/>
            <person name="Manak J.R."/>
            <person name="Thompson E.M."/>
            <person name="Jaillon O."/>
            <person name="Du Pasquier L."/>
            <person name="Boudinot P."/>
            <person name="Liberles D.A."/>
            <person name="Volff J.N."/>
            <person name="Philippe H."/>
            <person name="Lenhard B."/>
            <person name="Roest Crollius H."/>
            <person name="Wincker P."/>
            <person name="Chourrout D."/>
        </authorList>
    </citation>
    <scope>NUCLEOTIDE SEQUENCE [LARGE SCALE GENOMIC DNA]</scope>
</reference>
<feature type="compositionally biased region" description="Low complexity" evidence="1">
    <location>
        <begin position="68"/>
        <end position="141"/>
    </location>
</feature>
<dbReference type="EMBL" id="FN656096">
    <property type="protein sequence ID" value="CBY40758.1"/>
    <property type="molecule type" value="Genomic_DNA"/>
</dbReference>
<name>E4YZ80_OIKDI</name>
<proteinExistence type="predicted"/>
<organism evidence="2">
    <name type="scientific">Oikopleura dioica</name>
    <name type="common">Tunicate</name>
    <dbReference type="NCBI Taxonomy" id="34765"/>
    <lineage>
        <taxon>Eukaryota</taxon>
        <taxon>Metazoa</taxon>
        <taxon>Chordata</taxon>
        <taxon>Tunicata</taxon>
        <taxon>Appendicularia</taxon>
        <taxon>Copelata</taxon>
        <taxon>Oikopleuridae</taxon>
        <taxon>Oikopleura</taxon>
    </lineage>
</organism>
<protein>
    <submittedName>
        <fullName evidence="2">Uncharacterized protein</fullName>
    </submittedName>
</protein>